<evidence type="ECO:0000256" key="7">
    <source>
        <dbReference type="HAMAP-Rule" id="MF_00444"/>
    </source>
</evidence>
<evidence type="ECO:0000256" key="5">
    <source>
        <dbReference type="ARBA" id="ARBA00022825"/>
    </source>
</evidence>
<evidence type="ECO:0000313" key="13">
    <source>
        <dbReference type="EMBL" id="EPP38915.1"/>
    </source>
</evidence>
<dbReference type="CDD" id="cd07017">
    <property type="entry name" value="S14_ClpP_2"/>
    <property type="match status" value="1"/>
</dbReference>
<organism evidence="13 14">
    <name type="scientific">Chlamydia avium</name>
    <dbReference type="NCBI Taxonomy" id="1457141"/>
    <lineage>
        <taxon>Bacteria</taxon>
        <taxon>Pseudomonadati</taxon>
        <taxon>Chlamydiota</taxon>
        <taxon>Chlamydiia</taxon>
        <taxon>Chlamydiales</taxon>
        <taxon>Chlamydiaceae</taxon>
        <taxon>Chlamydia/Chlamydophila group</taxon>
        <taxon>Chlamydia</taxon>
    </lineage>
</organism>
<comment type="subcellular location">
    <subcellularLocation>
        <location evidence="7">Cytoplasm</location>
    </subcellularLocation>
</comment>
<comment type="similarity">
    <text evidence="1 7 12">Belongs to the peptidase S14 family.</text>
</comment>
<dbReference type="NCBIfam" id="NF001368">
    <property type="entry name" value="PRK00277.1"/>
    <property type="match status" value="1"/>
</dbReference>
<dbReference type="PANTHER" id="PTHR10381:SF70">
    <property type="entry name" value="ATP-DEPENDENT CLP PROTEASE PROTEOLYTIC SUBUNIT"/>
    <property type="match status" value="1"/>
</dbReference>
<dbReference type="NCBIfam" id="NF009205">
    <property type="entry name" value="PRK12553.1"/>
    <property type="match status" value="1"/>
</dbReference>
<evidence type="ECO:0000256" key="11">
    <source>
        <dbReference type="RuleBase" id="RU000550"/>
    </source>
</evidence>
<keyword evidence="14" id="KW-1185">Reference proteome</keyword>
<dbReference type="PROSITE" id="PS00382">
    <property type="entry name" value="CLP_PROTEASE_HIS"/>
    <property type="match status" value="1"/>
</dbReference>
<gene>
    <name evidence="7" type="primary">clpP</name>
    <name evidence="13" type="ORF">CP10881SC42_0129</name>
</gene>
<reference evidence="13" key="1">
    <citation type="submission" date="2013-04" db="EMBL/GenBank/DDBJ databases">
        <title>Genome sequence of Chlamydia psittaci 10_881_SC42.</title>
        <authorList>
            <person name="Huot-Creasy H."/>
            <person name="McCracken C.L."/>
            <person name="Humphries M."/>
            <person name="Sachse K."/>
            <person name="Laroucau K."/>
            <person name="Bavoil P."/>
            <person name="Myers G.S."/>
        </authorList>
    </citation>
    <scope>NUCLEOTIDE SEQUENCE [LARGE SCALE GENOMIC DNA]</scope>
    <source>
        <strain evidence="13">10_881_SC42</strain>
    </source>
</reference>
<comment type="caution">
    <text evidence="13">The sequence shown here is derived from an EMBL/GenBank/DDBJ whole genome shotgun (WGS) entry which is preliminary data.</text>
</comment>
<dbReference type="EMBL" id="ATND01000001">
    <property type="protein sequence ID" value="EPP38915.1"/>
    <property type="molecule type" value="Genomic_DNA"/>
</dbReference>
<feature type="active site" evidence="8">
    <location>
        <position position="98"/>
    </location>
</feature>
<feature type="active site" evidence="7 9">
    <location>
        <position position="123"/>
    </location>
</feature>
<dbReference type="GO" id="GO:0008233">
    <property type="term" value="F:peptidase activity"/>
    <property type="evidence" value="ECO:0007669"/>
    <property type="project" value="UniProtKB-KW"/>
</dbReference>
<evidence type="ECO:0000256" key="9">
    <source>
        <dbReference type="PROSITE-ProRule" id="PRU10086"/>
    </source>
</evidence>
<dbReference type="InterPro" id="IPR023562">
    <property type="entry name" value="ClpP/TepA"/>
</dbReference>
<comment type="function">
    <text evidence="7 11">Cleaves peptides in various proteins in a process that requires ATP hydrolysis. Has a chymotrypsin-like activity. Plays a major role in the degradation of misfolded proteins.</text>
</comment>
<keyword evidence="2 7" id="KW-0963">Cytoplasm</keyword>
<evidence type="ECO:0000256" key="2">
    <source>
        <dbReference type="ARBA" id="ARBA00022490"/>
    </source>
</evidence>
<dbReference type="Pfam" id="PF00574">
    <property type="entry name" value="CLP_protease"/>
    <property type="match status" value="1"/>
</dbReference>
<dbReference type="InterPro" id="IPR001907">
    <property type="entry name" value="ClpP"/>
</dbReference>
<dbReference type="HAMAP" id="MF_00444">
    <property type="entry name" value="ClpP"/>
    <property type="match status" value="1"/>
</dbReference>
<dbReference type="Proteomes" id="UP000014821">
    <property type="component" value="Unassembled WGS sequence"/>
</dbReference>
<dbReference type="GO" id="GO:0006508">
    <property type="term" value="P:proteolysis"/>
    <property type="evidence" value="ECO:0007669"/>
    <property type="project" value="UniProtKB-KW"/>
</dbReference>
<proteinExistence type="inferred from homology"/>
<dbReference type="SUPFAM" id="SSF52096">
    <property type="entry name" value="ClpP/crotonase"/>
    <property type="match status" value="1"/>
</dbReference>
<name>A0ABN0MTZ7_9CHLA</name>
<dbReference type="PROSITE" id="PS00381">
    <property type="entry name" value="CLP_PROTEASE_SER"/>
    <property type="match status" value="1"/>
</dbReference>
<feature type="active site" description="Nucleophile" evidence="7">
    <location>
        <position position="98"/>
    </location>
</feature>
<dbReference type="PANTHER" id="PTHR10381">
    <property type="entry name" value="ATP-DEPENDENT CLP PROTEASE PROTEOLYTIC SUBUNIT"/>
    <property type="match status" value="1"/>
</dbReference>
<sequence length="203" mass="22129">MTLVPYVVEDTGRGERAMDIYSRLLKDRIVMIGQEITEPLANTVIAQLLFLMSEDPKKDIQIFINSPGGYITAGLAIYDTIRFLGCDVNTYCIGQAASMGALLLSAGTKGKRYALPHSRMMIHQPSGGIVGTSADIQLQAAEILTLKRHLANILAECTGQPVEKIIEDSERDFFMGAEEAIAYGLIDKVVTSAKDTKDKDTIS</sequence>
<keyword evidence="5 7" id="KW-0720">Serine protease</keyword>
<evidence type="ECO:0000313" key="14">
    <source>
        <dbReference type="Proteomes" id="UP000014821"/>
    </source>
</evidence>
<keyword evidence="3 7" id="KW-0645">Protease</keyword>
<keyword evidence="4 7" id="KW-0378">Hydrolase</keyword>
<dbReference type="EC" id="3.4.21.92" evidence="7 10"/>
<dbReference type="InterPro" id="IPR018215">
    <property type="entry name" value="ClpP_Ser_AS"/>
</dbReference>
<comment type="subunit">
    <text evidence="7">Fourteen ClpP subunits assemble into 2 heptameric rings which stack back to back to give a disk-like structure with a central cavity, resembling the structure of eukaryotic proteasomes.</text>
</comment>
<evidence type="ECO:0000256" key="1">
    <source>
        <dbReference type="ARBA" id="ARBA00007039"/>
    </source>
</evidence>
<dbReference type="RefSeq" id="WP_020355612.1">
    <property type="nucleotide sequence ID" value="NZ_KE360587.1"/>
</dbReference>
<evidence type="ECO:0000256" key="8">
    <source>
        <dbReference type="PROSITE-ProRule" id="PRU10085"/>
    </source>
</evidence>
<evidence type="ECO:0000256" key="10">
    <source>
        <dbReference type="RuleBase" id="RU000549"/>
    </source>
</evidence>
<evidence type="ECO:0000256" key="3">
    <source>
        <dbReference type="ARBA" id="ARBA00022670"/>
    </source>
</evidence>
<dbReference type="PRINTS" id="PR00127">
    <property type="entry name" value="CLPPROTEASEP"/>
</dbReference>
<protein>
    <recommendedName>
        <fullName evidence="7 12">ATP-dependent Clp protease proteolytic subunit</fullName>
        <ecNumber evidence="7 10">3.4.21.92</ecNumber>
    </recommendedName>
    <alternativeName>
        <fullName evidence="7">Endopeptidase Clp</fullName>
    </alternativeName>
</protein>
<dbReference type="InterPro" id="IPR033135">
    <property type="entry name" value="ClpP_His_AS"/>
</dbReference>
<dbReference type="InterPro" id="IPR029045">
    <property type="entry name" value="ClpP/crotonase-like_dom_sf"/>
</dbReference>
<dbReference type="Gene3D" id="3.90.226.10">
    <property type="entry name" value="2-enoyl-CoA Hydratase, Chain A, domain 1"/>
    <property type="match status" value="1"/>
</dbReference>
<evidence type="ECO:0000256" key="6">
    <source>
        <dbReference type="ARBA" id="ARBA00034021"/>
    </source>
</evidence>
<comment type="catalytic activity">
    <reaction evidence="6 7 9">
        <text>Hydrolysis of proteins to small peptides in the presence of ATP and magnesium. alpha-casein is the usual test substrate. In the absence of ATP, only oligopeptides shorter than five residues are hydrolyzed (such as succinyl-Leu-Tyr-|-NHMec, and Leu-Tyr-Leu-|-Tyr-Trp, in which cleavage of the -Tyr-|-Leu- and -Tyr-|-Trp bonds also occurs).</text>
        <dbReference type="EC" id="3.4.21.92"/>
    </reaction>
</comment>
<accession>A0ABN0MTZ7</accession>
<evidence type="ECO:0000256" key="12">
    <source>
        <dbReference type="RuleBase" id="RU003567"/>
    </source>
</evidence>
<evidence type="ECO:0000256" key="4">
    <source>
        <dbReference type="ARBA" id="ARBA00022801"/>
    </source>
</evidence>